<protein>
    <recommendedName>
        <fullName evidence="1">RNA ligase domain-containing protein</fullName>
    </recommendedName>
</protein>
<keyword evidence="3" id="KW-1185">Reference proteome</keyword>
<evidence type="ECO:0000259" key="1">
    <source>
        <dbReference type="Pfam" id="PF09414"/>
    </source>
</evidence>
<evidence type="ECO:0000313" key="2">
    <source>
        <dbReference type="EMBL" id="GLZ81381.1"/>
    </source>
</evidence>
<dbReference type="InterPro" id="IPR021122">
    <property type="entry name" value="RNA_ligase_dom_REL/Rnl2"/>
</dbReference>
<dbReference type="AlphaFoldDB" id="A0A9W6WD93"/>
<dbReference type="EMBL" id="BSTX01000005">
    <property type="protein sequence ID" value="GLZ81381.1"/>
    <property type="molecule type" value="Genomic_DNA"/>
</dbReference>
<dbReference type="Proteomes" id="UP001165079">
    <property type="component" value="Unassembled WGS sequence"/>
</dbReference>
<dbReference type="Pfam" id="PF09414">
    <property type="entry name" value="RNA_ligase"/>
    <property type="match status" value="1"/>
</dbReference>
<evidence type="ECO:0000313" key="3">
    <source>
        <dbReference type="Proteomes" id="UP001165079"/>
    </source>
</evidence>
<dbReference type="SUPFAM" id="SSF56091">
    <property type="entry name" value="DNA ligase/mRNA capping enzyme, catalytic domain"/>
    <property type="match status" value="1"/>
</dbReference>
<feature type="domain" description="RNA ligase" evidence="1">
    <location>
        <begin position="29"/>
        <end position="175"/>
    </location>
</feature>
<sequence>MNPLLPIFTPGDAFADGVVVQLGEHLYLVGAQSRNRVITPDADNYGFAAWVHANAQALADVLGPGRHHGEWYGHGINRGYEMPQGVRRFALFDVNRYAEALAMAVHLPYGLGMVPLLYDGPFADVSVQQALTRLKVRGSFVTRPPADHAGGPLPPYRNPEGVIVRHEDARAVFKVLIDRDELPKSMAA</sequence>
<reference evidence="2" key="1">
    <citation type="submission" date="2023-03" db="EMBL/GenBank/DDBJ databases">
        <title>Actinorhabdospora filicis NBRC 111898.</title>
        <authorList>
            <person name="Ichikawa N."/>
            <person name="Sato H."/>
            <person name="Tonouchi N."/>
        </authorList>
    </citation>
    <scope>NUCLEOTIDE SEQUENCE</scope>
    <source>
        <strain evidence="2">NBRC 111898</strain>
    </source>
</reference>
<gene>
    <name evidence="2" type="ORF">Afil01_61880</name>
</gene>
<proteinExistence type="predicted"/>
<accession>A0A9W6WD93</accession>
<name>A0A9W6WD93_9ACTN</name>
<comment type="caution">
    <text evidence="2">The sequence shown here is derived from an EMBL/GenBank/DDBJ whole genome shotgun (WGS) entry which is preliminary data.</text>
</comment>
<organism evidence="2 3">
    <name type="scientific">Actinorhabdospora filicis</name>
    <dbReference type="NCBI Taxonomy" id="1785913"/>
    <lineage>
        <taxon>Bacteria</taxon>
        <taxon>Bacillati</taxon>
        <taxon>Actinomycetota</taxon>
        <taxon>Actinomycetes</taxon>
        <taxon>Micromonosporales</taxon>
        <taxon>Micromonosporaceae</taxon>
        <taxon>Actinorhabdospora</taxon>
    </lineage>
</organism>